<dbReference type="InterPro" id="IPR033248">
    <property type="entry name" value="Transketolase_C"/>
</dbReference>
<dbReference type="Proteomes" id="UP000235682">
    <property type="component" value="Unassembled WGS sequence"/>
</dbReference>
<dbReference type="SUPFAM" id="SSF52518">
    <property type="entry name" value="Thiamin diphosphate-binding fold (THDP-binding)"/>
    <property type="match status" value="1"/>
</dbReference>
<dbReference type="STRING" id="84521.SAMN04487994_10559"/>
<dbReference type="RefSeq" id="WP_102227994.1">
    <property type="nucleotide sequence ID" value="NZ_PNFY01000032.1"/>
</dbReference>
<reference evidence="5 6" key="1">
    <citation type="submission" date="2017-09" db="EMBL/GenBank/DDBJ databases">
        <title>Bacterial strain isolated from the female urinary microbiota.</title>
        <authorList>
            <person name="Thomas-White K."/>
            <person name="Kumar N."/>
            <person name="Forster S."/>
            <person name="Putonti C."/>
            <person name="Lawley T."/>
            <person name="Wolfe A.J."/>
        </authorList>
    </citation>
    <scope>NUCLEOTIDE SEQUENCE [LARGE SCALE GENOMIC DNA]</scope>
    <source>
        <strain evidence="5 6">UMB0852</strain>
    </source>
</reference>
<organism evidence="5 6">
    <name type="scientific">Dolosicoccus paucivorans</name>
    <dbReference type="NCBI Taxonomy" id="84521"/>
    <lineage>
        <taxon>Bacteria</taxon>
        <taxon>Bacillati</taxon>
        <taxon>Bacillota</taxon>
        <taxon>Bacilli</taxon>
        <taxon>Lactobacillales</taxon>
        <taxon>Aerococcaceae</taxon>
        <taxon>Dolosicoccus</taxon>
    </lineage>
</organism>
<dbReference type="GO" id="GO:0016491">
    <property type="term" value="F:oxidoreductase activity"/>
    <property type="evidence" value="ECO:0007669"/>
    <property type="project" value="UniProtKB-KW"/>
</dbReference>
<dbReference type="InterPro" id="IPR005475">
    <property type="entry name" value="Transketolase-like_Pyr-bd"/>
</dbReference>
<dbReference type="PANTHER" id="PTHR43257:SF2">
    <property type="entry name" value="PYRUVATE DEHYDROGENASE E1 COMPONENT SUBUNIT BETA"/>
    <property type="match status" value="1"/>
</dbReference>
<dbReference type="PANTHER" id="PTHR43257">
    <property type="entry name" value="PYRUVATE DEHYDROGENASE E1 COMPONENT BETA SUBUNIT"/>
    <property type="match status" value="1"/>
</dbReference>
<keyword evidence="6" id="KW-1185">Reference proteome</keyword>
<accession>A0A2N6SLH5</accession>
<evidence type="ECO:0000259" key="4">
    <source>
        <dbReference type="SMART" id="SM00861"/>
    </source>
</evidence>
<dbReference type="EMBL" id="PNHE01000034">
    <property type="protein sequence ID" value="PMC57937.1"/>
    <property type="molecule type" value="Genomic_DNA"/>
</dbReference>
<keyword evidence="2" id="KW-0560">Oxidoreductase</keyword>
<dbReference type="FunFam" id="3.40.50.970:FF:000001">
    <property type="entry name" value="Pyruvate dehydrogenase E1 beta subunit"/>
    <property type="match status" value="1"/>
</dbReference>
<protein>
    <submittedName>
        <fullName evidence="5">Alpha-ketoacid dehydrogenase subunit beta</fullName>
    </submittedName>
</protein>
<feature type="domain" description="Transketolase-like pyrimidine-binding" evidence="4">
    <location>
        <begin position="4"/>
        <end position="179"/>
    </location>
</feature>
<gene>
    <name evidence="5" type="ORF">CJ205_06980</name>
</gene>
<dbReference type="InterPro" id="IPR029061">
    <property type="entry name" value="THDP-binding"/>
</dbReference>
<dbReference type="OrthoDB" id="9771835at2"/>
<evidence type="ECO:0000256" key="2">
    <source>
        <dbReference type="ARBA" id="ARBA00023002"/>
    </source>
</evidence>
<dbReference type="FunFam" id="3.40.50.920:FF:000001">
    <property type="entry name" value="Pyruvate dehydrogenase E1 beta subunit"/>
    <property type="match status" value="1"/>
</dbReference>
<dbReference type="Pfam" id="PF02780">
    <property type="entry name" value="Transketolase_C"/>
    <property type="match status" value="1"/>
</dbReference>
<dbReference type="InterPro" id="IPR009014">
    <property type="entry name" value="Transketo_C/PFOR_II"/>
</dbReference>
<dbReference type="CDD" id="cd07036">
    <property type="entry name" value="TPP_PYR_E1-PDHc-beta_like"/>
    <property type="match status" value="1"/>
</dbReference>
<proteinExistence type="predicted"/>
<evidence type="ECO:0000313" key="5">
    <source>
        <dbReference type="EMBL" id="PMC57937.1"/>
    </source>
</evidence>
<comment type="caution">
    <text evidence="5">The sequence shown here is derived from an EMBL/GenBank/DDBJ whole genome shotgun (WGS) entry which is preliminary data.</text>
</comment>
<evidence type="ECO:0000313" key="6">
    <source>
        <dbReference type="Proteomes" id="UP000235682"/>
    </source>
</evidence>
<evidence type="ECO:0000256" key="1">
    <source>
        <dbReference type="ARBA" id="ARBA00001964"/>
    </source>
</evidence>
<dbReference type="AlphaFoldDB" id="A0A2N6SLH5"/>
<dbReference type="Gene3D" id="3.40.50.920">
    <property type="match status" value="1"/>
</dbReference>
<dbReference type="SMART" id="SM00861">
    <property type="entry name" value="Transket_pyr"/>
    <property type="match status" value="1"/>
</dbReference>
<comment type="cofactor">
    <cofactor evidence="1">
        <name>thiamine diphosphate</name>
        <dbReference type="ChEBI" id="CHEBI:58937"/>
    </cofactor>
</comment>
<dbReference type="Gene3D" id="3.40.50.970">
    <property type="match status" value="1"/>
</dbReference>
<evidence type="ECO:0000256" key="3">
    <source>
        <dbReference type="ARBA" id="ARBA00023052"/>
    </source>
</evidence>
<dbReference type="Pfam" id="PF02779">
    <property type="entry name" value="Transket_pyr"/>
    <property type="match status" value="1"/>
</dbReference>
<name>A0A2N6SLH5_9LACT</name>
<dbReference type="SUPFAM" id="SSF52922">
    <property type="entry name" value="TK C-terminal domain-like"/>
    <property type="match status" value="1"/>
</dbReference>
<sequence length="325" mass="35250">MRELTLAQAVTDGLTEVMSKYDNALIFGQDVGRNGGVFRITDGLQEKFGEKRVFDTPLAESGILGITVGLADEGFLPLPEIQFSGFILEAMDALAANITRMRFRYGNTRSAPITIRAPYGGGVRTPELHSDSLEGMFAQIPGLRIVVPTTAYDAKGLYIAAAESPDPVLFLEHLRLYRTVKGDVPEGYYTVDLDKAAVAREGSDITLVGYGLMTVLALQAAEKLAEQGVSAEVIDLRTIAPVDYETITQSVAKTNRVVVLQESQRQAGIVGQIAGEIQERNFMDLDAPVGRVAAPDTVFPFGLAESVWMPDVDDIVEQTLSTLNY</sequence>
<keyword evidence="3" id="KW-0786">Thiamine pyrophosphate</keyword>